<feature type="domain" description="Manganese/iron superoxide dismutase C-terminal" evidence="7">
    <location>
        <begin position="246"/>
        <end position="348"/>
    </location>
</feature>
<dbReference type="PANTHER" id="PTHR11404">
    <property type="entry name" value="SUPEROXIDE DISMUTASE 2"/>
    <property type="match status" value="1"/>
</dbReference>
<dbReference type="RefSeq" id="WP_023555034.1">
    <property type="nucleotide sequence ID" value="NZ_KI629782.1"/>
</dbReference>
<keyword evidence="9" id="KW-1185">Reference proteome</keyword>
<evidence type="ECO:0000256" key="5">
    <source>
        <dbReference type="SAM" id="MobiDB-lite"/>
    </source>
</evidence>
<dbReference type="InterPro" id="IPR001189">
    <property type="entry name" value="Mn/Fe_SOD"/>
</dbReference>
<dbReference type="Gene3D" id="1.10.287.990">
    <property type="entry name" value="Fe,Mn superoxide dismutase (SOD) domain"/>
    <property type="match status" value="1"/>
</dbReference>
<dbReference type="AlphaFoldDB" id="V6MFE8"/>
<dbReference type="InterPro" id="IPR019831">
    <property type="entry name" value="Mn/Fe_SOD_N"/>
</dbReference>
<evidence type="ECO:0000313" key="9">
    <source>
        <dbReference type="Proteomes" id="UP000017973"/>
    </source>
</evidence>
<evidence type="ECO:0000256" key="3">
    <source>
        <dbReference type="ARBA" id="ARBA00022723"/>
    </source>
</evidence>
<dbReference type="OrthoDB" id="9803125at2"/>
<dbReference type="GO" id="GO:0004784">
    <property type="term" value="F:superoxide dismutase activity"/>
    <property type="evidence" value="ECO:0007669"/>
    <property type="project" value="UniProtKB-EC"/>
</dbReference>
<protein>
    <recommendedName>
        <fullName evidence="2">superoxide dismutase</fullName>
        <ecNumber evidence="2">1.15.1.1</ecNumber>
    </recommendedName>
</protein>
<evidence type="ECO:0000259" key="6">
    <source>
        <dbReference type="Pfam" id="PF00081"/>
    </source>
</evidence>
<name>V6MFE8_9BACL</name>
<comment type="caution">
    <text evidence="8">The sequence shown here is derived from an EMBL/GenBank/DDBJ whole genome shotgun (WGS) entry which is preliminary data.</text>
</comment>
<dbReference type="GO" id="GO:0046872">
    <property type="term" value="F:metal ion binding"/>
    <property type="evidence" value="ECO:0007669"/>
    <property type="project" value="UniProtKB-KW"/>
</dbReference>
<feature type="compositionally biased region" description="Basic and acidic residues" evidence="5">
    <location>
        <begin position="133"/>
        <end position="149"/>
    </location>
</feature>
<evidence type="ECO:0000313" key="8">
    <source>
        <dbReference type="EMBL" id="EST56625.1"/>
    </source>
</evidence>
<reference evidence="8 9" key="1">
    <citation type="journal article" date="2014" name="Genome Announc.">
        <title>Draft Genome Sequence of Brevibacillus panacihumi Strain W25, a Halotolerant Hydrocarbon-Degrading Bacterium.</title>
        <authorList>
            <person name="Wang X."/>
            <person name="Jin D."/>
            <person name="Zhou L."/>
            <person name="Wu L."/>
            <person name="An W."/>
            <person name="Chen Y."/>
            <person name="Zhao L."/>
        </authorList>
    </citation>
    <scope>NUCLEOTIDE SEQUENCE [LARGE SCALE GENOMIC DNA]</scope>
    <source>
        <strain evidence="8 9">W25</strain>
    </source>
</reference>
<dbReference type="eggNOG" id="COG0605">
    <property type="taxonomic scope" value="Bacteria"/>
</dbReference>
<evidence type="ECO:0000256" key="2">
    <source>
        <dbReference type="ARBA" id="ARBA00012682"/>
    </source>
</evidence>
<accession>V6MFE8</accession>
<dbReference type="PROSITE" id="PS00088">
    <property type="entry name" value="SOD_MN"/>
    <property type="match status" value="1"/>
</dbReference>
<gene>
    <name evidence="8" type="ORF">T458_04870</name>
</gene>
<dbReference type="SUPFAM" id="SSF54719">
    <property type="entry name" value="Fe,Mn superoxide dismutase (SOD), C-terminal domain"/>
    <property type="match status" value="1"/>
</dbReference>
<evidence type="ECO:0000256" key="4">
    <source>
        <dbReference type="ARBA" id="ARBA00023002"/>
    </source>
</evidence>
<organism evidence="8 9">
    <name type="scientific">Brevibacillus panacihumi W25</name>
    <dbReference type="NCBI Taxonomy" id="1408254"/>
    <lineage>
        <taxon>Bacteria</taxon>
        <taxon>Bacillati</taxon>
        <taxon>Bacillota</taxon>
        <taxon>Bacilli</taxon>
        <taxon>Bacillales</taxon>
        <taxon>Paenibacillaceae</taxon>
        <taxon>Brevibacillus</taxon>
    </lineage>
</organism>
<evidence type="ECO:0000259" key="7">
    <source>
        <dbReference type="Pfam" id="PF02777"/>
    </source>
</evidence>
<dbReference type="SUPFAM" id="SSF46609">
    <property type="entry name" value="Fe,Mn superoxide dismutase (SOD), N-terminal domain"/>
    <property type="match status" value="1"/>
</dbReference>
<dbReference type="Gene3D" id="3.55.40.20">
    <property type="entry name" value="Iron/manganese superoxide dismutase, C-terminal domain"/>
    <property type="match status" value="1"/>
</dbReference>
<dbReference type="FunFam" id="1.10.287.990:FF:000001">
    <property type="entry name" value="Superoxide dismutase"/>
    <property type="match status" value="1"/>
</dbReference>
<dbReference type="Pfam" id="PF02777">
    <property type="entry name" value="Sod_Fe_C"/>
    <property type="match status" value="1"/>
</dbReference>
<comment type="similarity">
    <text evidence="1">Belongs to the iron/manganese superoxide dismutase family.</text>
</comment>
<dbReference type="STRING" id="1408254.T458_04870"/>
<dbReference type="InterPro" id="IPR036314">
    <property type="entry name" value="SOD_C_sf"/>
</dbReference>
<dbReference type="InterPro" id="IPR019833">
    <property type="entry name" value="Mn/Fe_SOD_BS"/>
</dbReference>
<dbReference type="EC" id="1.15.1.1" evidence="2"/>
<keyword evidence="4" id="KW-0560">Oxidoreductase</keyword>
<dbReference type="PATRIC" id="fig|1408254.3.peg.978"/>
<proteinExistence type="inferred from homology"/>
<evidence type="ECO:0000256" key="1">
    <source>
        <dbReference type="ARBA" id="ARBA00008714"/>
    </source>
</evidence>
<keyword evidence="3" id="KW-0479">Metal-binding</keyword>
<dbReference type="InterPro" id="IPR050265">
    <property type="entry name" value="Fe/Mn_Superoxide_Dismutase"/>
</dbReference>
<dbReference type="InterPro" id="IPR019832">
    <property type="entry name" value="Mn/Fe_SOD_C"/>
</dbReference>
<sequence>MEDQTRQLLDWSQWGRQWIEQLRKNKPLNRELERHLHKFDESFTNIGKKASRLGQTIDINELPILVSQAHKIQEQFHQFLRLVHQQEPDGDAHVNGAFDQAANRPAMQPADYVQQRPVLESVQDTSPPPVFEPVRETRPQPSPSRERVPVARPVPLGGHTLPPLPYAYDALEPHIDEETMRIHHEKLHRKYVDDLNKAELKLAEARANQDFDLVRHWERELAFNGAGHYLHTLFWSTMSPQGGGEPSGDLAQAIDRYFGSFPAFQAHFTHAAEKVEGPGWAILVWSPRSLRLEILTAEKHQNLSQWDVIPLLPLDVWEHSYFLTYKEKRPDYVKAWWNLVNWPYVEERFGQARKLRWQPY</sequence>
<dbReference type="HOGENOM" id="CLU_031625_5_1_9"/>
<dbReference type="FunFam" id="3.55.40.20:FF:000004">
    <property type="entry name" value="Superoxide dismutase [Fe]"/>
    <property type="match status" value="1"/>
</dbReference>
<dbReference type="Proteomes" id="UP000017973">
    <property type="component" value="Unassembled WGS sequence"/>
</dbReference>
<dbReference type="Pfam" id="PF00081">
    <property type="entry name" value="Sod_Fe_N"/>
    <property type="match status" value="1"/>
</dbReference>
<dbReference type="EMBL" id="AYJU01000001">
    <property type="protein sequence ID" value="EST56625.1"/>
    <property type="molecule type" value="Genomic_DNA"/>
</dbReference>
<feature type="domain" description="Manganese/iron superoxide dismutase N-terminal" evidence="6">
    <location>
        <begin position="159"/>
        <end position="239"/>
    </location>
</feature>
<dbReference type="InterPro" id="IPR036324">
    <property type="entry name" value="Mn/Fe_SOD_N_sf"/>
</dbReference>
<dbReference type="PANTHER" id="PTHR11404:SF6">
    <property type="entry name" value="SUPEROXIDE DISMUTASE [MN], MITOCHONDRIAL"/>
    <property type="match status" value="1"/>
</dbReference>
<dbReference type="PRINTS" id="PR01703">
    <property type="entry name" value="MNSODISMTASE"/>
</dbReference>
<feature type="region of interest" description="Disordered" evidence="5">
    <location>
        <begin position="122"/>
        <end position="156"/>
    </location>
</feature>